<dbReference type="EMBL" id="KL250522">
    <property type="protein sequence ID" value="KGB32921.1"/>
    <property type="molecule type" value="Genomic_DNA"/>
</dbReference>
<evidence type="ECO:0000256" key="10">
    <source>
        <dbReference type="SAM" id="MobiDB-lite"/>
    </source>
</evidence>
<evidence type="ECO:0000256" key="1">
    <source>
        <dbReference type="ARBA" id="ARBA00004651"/>
    </source>
</evidence>
<evidence type="ECO:0000313" key="12">
    <source>
        <dbReference type="EMBL" id="KGB32921.1"/>
    </source>
</evidence>
<keyword evidence="5" id="KW-0851">Voltage-gated channel</keyword>
<accession>A0A095AGA8</accession>
<keyword evidence="6 11" id="KW-1133">Transmembrane helix</keyword>
<dbReference type="InterPro" id="IPR027359">
    <property type="entry name" value="Volt_channel_dom_sf"/>
</dbReference>
<comment type="subcellular location">
    <subcellularLocation>
        <location evidence="1">Cell membrane</location>
        <topology evidence="1">Multi-pass membrane protein</topology>
    </subcellularLocation>
</comment>
<dbReference type="InterPro" id="IPR031846">
    <property type="entry name" value="Hvcn1"/>
</dbReference>
<keyword evidence="8 11" id="KW-0472">Membrane</keyword>
<dbReference type="GO" id="GO:0005886">
    <property type="term" value="C:plasma membrane"/>
    <property type="evidence" value="ECO:0007669"/>
    <property type="project" value="UniProtKB-SubCell"/>
</dbReference>
<proteinExistence type="predicted"/>
<keyword evidence="7" id="KW-0406">Ion transport</keyword>
<protein>
    <submittedName>
        <fullName evidence="12">Uncharacterized protein</fullName>
    </submittedName>
</protein>
<dbReference type="PANTHER" id="PTHR46480:SF1">
    <property type="entry name" value="VOLTAGE-GATED HYDROGEN CHANNEL 1"/>
    <property type="match status" value="1"/>
</dbReference>
<gene>
    <name evidence="12" type="ORF">MS3_01059</name>
</gene>
<keyword evidence="2" id="KW-0813">Transport</keyword>
<evidence type="ECO:0000256" key="11">
    <source>
        <dbReference type="SAM" id="Phobius"/>
    </source>
</evidence>
<feature type="compositionally biased region" description="Basic and acidic residues" evidence="10">
    <location>
        <begin position="1"/>
        <end position="19"/>
    </location>
</feature>
<keyword evidence="4 11" id="KW-0812">Transmembrane</keyword>
<evidence type="ECO:0000256" key="5">
    <source>
        <dbReference type="ARBA" id="ARBA00022882"/>
    </source>
</evidence>
<evidence type="ECO:0000256" key="8">
    <source>
        <dbReference type="ARBA" id="ARBA00023136"/>
    </source>
</evidence>
<evidence type="ECO:0000256" key="4">
    <source>
        <dbReference type="ARBA" id="ARBA00022692"/>
    </source>
</evidence>
<dbReference type="PANTHER" id="PTHR46480">
    <property type="entry name" value="F20B24.22"/>
    <property type="match status" value="1"/>
</dbReference>
<evidence type="ECO:0000256" key="6">
    <source>
        <dbReference type="ARBA" id="ARBA00022989"/>
    </source>
</evidence>
<reference evidence="12" key="1">
    <citation type="journal article" date="2012" name="Nat. Genet.">
        <title>Whole-genome sequence of Schistosoma haematobium.</title>
        <authorList>
            <person name="Young N.D."/>
            <person name="Jex A.R."/>
            <person name="Li B."/>
            <person name="Liu S."/>
            <person name="Yang L."/>
            <person name="Xiong Z."/>
            <person name="Li Y."/>
            <person name="Cantacessi C."/>
            <person name="Hall R.S."/>
            <person name="Xu X."/>
            <person name="Chen F."/>
            <person name="Wu X."/>
            <person name="Zerlotini A."/>
            <person name="Oliveira G."/>
            <person name="Hofmann A."/>
            <person name="Zhang G."/>
            <person name="Fang X."/>
            <person name="Kang Y."/>
            <person name="Campbell B.E."/>
            <person name="Loukas A."/>
            <person name="Ranganathan S."/>
            <person name="Rollinson D."/>
            <person name="Rinaldi G."/>
            <person name="Brindley P.J."/>
            <person name="Yang H."/>
            <person name="Wang J."/>
            <person name="Wang J."/>
            <person name="Gasser R.B."/>
        </authorList>
    </citation>
    <scope>NUCLEOTIDE SEQUENCE [LARGE SCALE GENOMIC DNA]</scope>
</reference>
<keyword evidence="9" id="KW-0407">Ion channel</keyword>
<evidence type="ECO:0000256" key="7">
    <source>
        <dbReference type="ARBA" id="ARBA00023065"/>
    </source>
</evidence>
<name>A0A095AGA8_SCHHA</name>
<evidence type="ECO:0000256" key="2">
    <source>
        <dbReference type="ARBA" id="ARBA00022448"/>
    </source>
</evidence>
<organism evidence="12">
    <name type="scientific">Schistosoma haematobium</name>
    <name type="common">Blood fluke</name>
    <dbReference type="NCBI Taxonomy" id="6185"/>
    <lineage>
        <taxon>Eukaryota</taxon>
        <taxon>Metazoa</taxon>
        <taxon>Spiralia</taxon>
        <taxon>Lophotrochozoa</taxon>
        <taxon>Platyhelminthes</taxon>
        <taxon>Trematoda</taxon>
        <taxon>Digenea</taxon>
        <taxon>Strigeidida</taxon>
        <taxon>Schistosomatoidea</taxon>
        <taxon>Schistosomatidae</taxon>
        <taxon>Schistosoma</taxon>
    </lineage>
</organism>
<dbReference type="SUPFAM" id="SSF81324">
    <property type="entry name" value="Voltage-gated potassium channels"/>
    <property type="match status" value="1"/>
</dbReference>
<feature type="region of interest" description="Disordered" evidence="10">
    <location>
        <begin position="1"/>
        <end position="30"/>
    </location>
</feature>
<feature type="region of interest" description="Disordered" evidence="10">
    <location>
        <begin position="56"/>
        <end position="77"/>
    </location>
</feature>
<feature type="compositionally biased region" description="Pro residues" evidence="10">
    <location>
        <begin position="59"/>
        <end position="70"/>
    </location>
</feature>
<dbReference type="GO" id="GO:0030171">
    <property type="term" value="F:voltage-gated proton channel activity"/>
    <property type="evidence" value="ECO:0007669"/>
    <property type="project" value="InterPro"/>
</dbReference>
<dbReference type="GO" id="GO:0034702">
    <property type="term" value="C:monoatomic ion channel complex"/>
    <property type="evidence" value="ECO:0007669"/>
    <property type="project" value="UniProtKB-KW"/>
</dbReference>
<evidence type="ECO:0000256" key="3">
    <source>
        <dbReference type="ARBA" id="ARBA00022475"/>
    </source>
</evidence>
<sequence length="310" mass="35819">MSMIENDERNFSTKKENTMKHKRRQISTESNQCQSDVTNGLLLPVNEIIEIPIETILTPAPPPTPPPPPTTTTTTTTPTVTINTIQSCNEKYKLLFSRILDCKLFHMIIVGLCALDGILVICMLLLEIESLKLKLTHLRYRLNFTSFIFECISYTIILLFLIEIPIKLWTFGYQFYQYQWIELLDVFVCIISFTVDTYNIHRHIMETKLNKMNNTMNEYTIDDNLEQTLHTTIADAAGLLVLFRLWRVIRIVNSIIVSVTATHERNMKSLKEAHHISLKRIYELEQLLQDNGISIPSLTPKSQSILAKIF</sequence>
<evidence type="ECO:0000256" key="9">
    <source>
        <dbReference type="ARBA" id="ARBA00023303"/>
    </source>
</evidence>
<keyword evidence="3" id="KW-1003">Cell membrane</keyword>
<feature type="transmembrane region" description="Helical" evidence="11">
    <location>
        <begin position="178"/>
        <end position="198"/>
    </location>
</feature>
<dbReference type="AlphaFoldDB" id="A0A095AGA8"/>
<feature type="transmembrane region" description="Helical" evidence="11">
    <location>
        <begin position="104"/>
        <end position="126"/>
    </location>
</feature>
<dbReference type="Gene3D" id="1.20.120.350">
    <property type="entry name" value="Voltage-gated potassium channels. Chain C"/>
    <property type="match status" value="1"/>
</dbReference>
<feature type="transmembrane region" description="Helical" evidence="11">
    <location>
        <begin position="147"/>
        <end position="166"/>
    </location>
</feature>